<dbReference type="PANTHER" id="PTHR42995">
    <property type="entry name" value="ACETYL-COENZYME A CARBOXYLASE CARBOXYL TRANSFERASE SUBUNIT BETA, CHLOROPLASTIC"/>
    <property type="match status" value="1"/>
</dbReference>
<evidence type="ECO:0000259" key="5">
    <source>
        <dbReference type="PROSITE" id="PS50980"/>
    </source>
</evidence>
<dbReference type="RefSeq" id="WP_311504186.1">
    <property type="nucleotide sequence ID" value="NZ_JAVRHK010000012.1"/>
</dbReference>
<dbReference type="NCBIfam" id="TIGR00515">
    <property type="entry name" value="accD"/>
    <property type="match status" value="1"/>
</dbReference>
<keyword evidence="4" id="KW-0963">Cytoplasm</keyword>
<dbReference type="PROSITE" id="PS50980">
    <property type="entry name" value="COA_CT_NTER"/>
    <property type="match status" value="1"/>
</dbReference>
<dbReference type="Pfam" id="PF01039">
    <property type="entry name" value="Carboxyl_trans"/>
    <property type="match status" value="1"/>
</dbReference>
<protein>
    <recommendedName>
        <fullName evidence="4">Acetyl-coenzyme A carboxylase carboxyl transferase subunit beta</fullName>
        <shortName evidence="4">ACCase subunit beta</shortName>
        <shortName evidence="4">Acetyl-CoA carboxylase carboxyltransferase subunit beta</shortName>
        <ecNumber evidence="4">2.1.3.15</ecNumber>
    </recommendedName>
</protein>
<comment type="similarity">
    <text evidence="4">Belongs to the AccD/PCCB family.</text>
</comment>
<comment type="caution">
    <text evidence="4">Lacks conserved residue(s) required for the propagation of feature annotation.</text>
</comment>
<evidence type="ECO:0000313" key="7">
    <source>
        <dbReference type="Proteomes" id="UP001262582"/>
    </source>
</evidence>
<organism evidence="6 7">
    <name type="scientific">Autumnicola musiva</name>
    <dbReference type="NCBI Taxonomy" id="3075589"/>
    <lineage>
        <taxon>Bacteria</taxon>
        <taxon>Pseudomonadati</taxon>
        <taxon>Bacteroidota</taxon>
        <taxon>Flavobacteriia</taxon>
        <taxon>Flavobacteriales</taxon>
        <taxon>Flavobacteriaceae</taxon>
        <taxon>Autumnicola</taxon>
    </lineage>
</organism>
<proteinExistence type="inferred from homology"/>
<comment type="pathway">
    <text evidence="4">Lipid metabolism; malonyl-CoA biosynthesis; malonyl-CoA from acetyl-CoA: step 1/1.</text>
</comment>
<comment type="catalytic activity">
    <reaction evidence="4">
        <text>N(6)-carboxybiotinyl-L-lysyl-[protein] + acetyl-CoA = N(6)-biotinyl-L-lysyl-[protein] + malonyl-CoA</text>
        <dbReference type="Rhea" id="RHEA:54728"/>
        <dbReference type="Rhea" id="RHEA-COMP:10505"/>
        <dbReference type="Rhea" id="RHEA-COMP:10506"/>
        <dbReference type="ChEBI" id="CHEBI:57288"/>
        <dbReference type="ChEBI" id="CHEBI:57384"/>
        <dbReference type="ChEBI" id="CHEBI:83144"/>
        <dbReference type="ChEBI" id="CHEBI:83145"/>
        <dbReference type="EC" id="2.1.3.15"/>
    </reaction>
</comment>
<comment type="subcellular location">
    <subcellularLocation>
        <location evidence="4">Cytoplasm</location>
    </subcellularLocation>
</comment>
<evidence type="ECO:0000313" key="6">
    <source>
        <dbReference type="EMBL" id="MDT0677844.1"/>
    </source>
</evidence>
<dbReference type="InterPro" id="IPR034733">
    <property type="entry name" value="AcCoA_carboxyl_beta"/>
</dbReference>
<keyword evidence="4" id="KW-0067">ATP-binding</keyword>
<dbReference type="EMBL" id="JAVRHK010000012">
    <property type="protein sequence ID" value="MDT0677844.1"/>
    <property type="molecule type" value="Genomic_DNA"/>
</dbReference>
<comment type="subunit">
    <text evidence="4">Acetyl-CoA carboxylase is a heterohexamer composed of biotin carboxyl carrier protein (AccB), biotin carboxylase (AccC) and two subunits each of ACCase subunit alpha (AccA) and ACCase subunit beta (AccD).</text>
</comment>
<keyword evidence="3 4" id="KW-0275">Fatty acid biosynthesis</keyword>
<keyword evidence="7" id="KW-1185">Reference proteome</keyword>
<accession>A0ABU3D8K5</accession>
<comment type="caution">
    <text evidence="6">The sequence shown here is derived from an EMBL/GenBank/DDBJ whole genome shotgun (WGS) entry which is preliminary data.</text>
</comment>
<dbReference type="Proteomes" id="UP001262582">
    <property type="component" value="Unassembled WGS sequence"/>
</dbReference>
<evidence type="ECO:0000256" key="3">
    <source>
        <dbReference type="ARBA" id="ARBA00023160"/>
    </source>
</evidence>
<comment type="function">
    <text evidence="4">Component of the acetyl coenzyme A carboxylase (ACC) complex. Biotin carboxylase (BC) catalyzes the carboxylation of biotin on its carrier protein (BCCP) and then the CO(2) group is transferred by the transcarboxylase to acetyl-CoA to form malonyl-CoA.</text>
</comment>
<keyword evidence="4" id="KW-0547">Nucleotide-binding</keyword>
<dbReference type="HAMAP" id="MF_01395">
    <property type="entry name" value="AcetylCoA_CT_beta"/>
    <property type="match status" value="1"/>
</dbReference>
<keyword evidence="6" id="KW-0436">Ligase</keyword>
<evidence type="ECO:0000256" key="2">
    <source>
        <dbReference type="ARBA" id="ARBA00022832"/>
    </source>
</evidence>
<evidence type="ECO:0000256" key="4">
    <source>
        <dbReference type="HAMAP-Rule" id="MF_01395"/>
    </source>
</evidence>
<dbReference type="PANTHER" id="PTHR42995:SF5">
    <property type="entry name" value="ACETYL-COENZYME A CARBOXYLASE CARBOXYL TRANSFERASE SUBUNIT BETA, CHLOROPLASTIC"/>
    <property type="match status" value="1"/>
</dbReference>
<dbReference type="Gene3D" id="3.90.226.10">
    <property type="entry name" value="2-enoyl-CoA Hydratase, Chain A, domain 1"/>
    <property type="match status" value="1"/>
</dbReference>
<keyword evidence="4" id="KW-0443">Lipid metabolism</keyword>
<dbReference type="InterPro" id="IPR029045">
    <property type="entry name" value="ClpP/crotonase-like_dom_sf"/>
</dbReference>
<reference evidence="6 7" key="1">
    <citation type="submission" date="2023-09" db="EMBL/GenBank/DDBJ databases">
        <authorList>
            <person name="Rey-Velasco X."/>
        </authorList>
    </citation>
    <scope>NUCLEOTIDE SEQUENCE [LARGE SCALE GENOMIC DNA]</scope>
    <source>
        <strain evidence="6 7">F117</strain>
    </source>
</reference>
<dbReference type="PRINTS" id="PR01070">
    <property type="entry name" value="ACCCTRFRASEB"/>
</dbReference>
<keyword evidence="4" id="KW-0444">Lipid biosynthesis</keyword>
<dbReference type="SUPFAM" id="SSF52096">
    <property type="entry name" value="ClpP/crotonase"/>
    <property type="match status" value="1"/>
</dbReference>
<dbReference type="InterPro" id="IPR000438">
    <property type="entry name" value="Acetyl_CoA_COase_Trfase_b_su"/>
</dbReference>
<dbReference type="GO" id="GO:0003989">
    <property type="term" value="F:acetyl-CoA carboxylase activity"/>
    <property type="evidence" value="ECO:0007669"/>
    <property type="project" value="UniProtKB-EC"/>
</dbReference>
<gene>
    <name evidence="4 6" type="primary">accD</name>
    <name evidence="6" type="ORF">RM539_14755</name>
</gene>
<name>A0ABU3D8K5_9FLAO</name>
<evidence type="ECO:0000256" key="1">
    <source>
        <dbReference type="ARBA" id="ARBA00022679"/>
    </source>
</evidence>
<keyword evidence="1 4" id="KW-0808">Transferase</keyword>
<feature type="domain" description="CoA carboxyltransferase N-terminal" evidence="5">
    <location>
        <begin position="24"/>
        <end position="285"/>
    </location>
</feature>
<keyword evidence="2 4" id="KW-0276">Fatty acid metabolism</keyword>
<dbReference type="InterPro" id="IPR011762">
    <property type="entry name" value="COA_CT_N"/>
</dbReference>
<sequence length="285" mass="31571">MAWFKRTQKGIQTPTEEKKDVPKGLWYKSPTGKVVDAEQLESNFYVSPEDGYHVRIGSNEYFKILFDNNQFEELDKNISSKDPLEFTDTKKYTDRLKAAQEKTGLIDAVRTAVGKSKGNDLVIACMDFRFIGGSMGSVVGEKIARAADYALKHRIPFMIISKSGGARMMEAALSLMQLAKTSVKLAQLADAKIPYISLATDPTTGGTTASFAMLGDINISEPGALIGFAGPRVVKDTTGKDLPKDFQTAEFLKEHGFLDFIVKRSELKNRINLYLDLIQNQPVRA</sequence>
<dbReference type="EC" id="2.1.3.15" evidence="4"/>